<evidence type="ECO:0000313" key="2">
    <source>
        <dbReference type="Proteomes" id="UP000235616"/>
    </source>
</evidence>
<gene>
    <name evidence="1" type="ORF">C0Z18_30270</name>
</gene>
<sequence>MIETEDGKSSVESREFCPILDTQTGCVARDDTGAVCGGAWDEKEAVWHSQLDSGKAESQPMATLEKPTAKAVWAQFSQAKSTDIKPYLRAVLGIENLRACDPANAGNASDYAKIRAALGHSARIVIDRSASSSMPTNVDAEPTWTVTVARSWLYERPSVGSNRHGYLIRGDQVAVTQQGNPDWAKIRYVHDGHPPLEAWLKRQDITR</sequence>
<name>A0A2N7VCG8_9BURK</name>
<keyword evidence="2" id="KW-1185">Reference proteome</keyword>
<organism evidence="1 2">
    <name type="scientific">Trinickia dabaoshanensis</name>
    <dbReference type="NCBI Taxonomy" id="564714"/>
    <lineage>
        <taxon>Bacteria</taxon>
        <taxon>Pseudomonadati</taxon>
        <taxon>Pseudomonadota</taxon>
        <taxon>Betaproteobacteria</taxon>
        <taxon>Burkholderiales</taxon>
        <taxon>Burkholderiaceae</taxon>
        <taxon>Trinickia</taxon>
    </lineage>
</organism>
<accession>A0A2N7VCG8</accession>
<proteinExistence type="predicted"/>
<evidence type="ECO:0000313" key="1">
    <source>
        <dbReference type="EMBL" id="PMS14784.1"/>
    </source>
</evidence>
<reference evidence="1 2" key="1">
    <citation type="submission" date="2018-01" db="EMBL/GenBank/DDBJ databases">
        <title>Whole genome analyses suggest that Burkholderia sensu lato contains two further novel genera in the rhizoxinica-symbiotica group Mycetohabitans gen. nov., and Trinickia gen. nov.: implications for the evolution of diazotrophy and nodulation in the Burkholderiaceae.</title>
        <authorList>
            <person name="Estrada-de los Santos P."/>
            <person name="Palmer M."/>
            <person name="Chavez-Ramirez B."/>
            <person name="Beukes C."/>
            <person name="Steenkamp E.T."/>
            <person name="Hirsch A.M."/>
            <person name="Manyaka P."/>
            <person name="Maluk M."/>
            <person name="Lafos M."/>
            <person name="Crook M."/>
            <person name="Gross E."/>
            <person name="Simon M.F."/>
            <person name="Bueno dos Reis Junior F."/>
            <person name="Poole P.S."/>
            <person name="Venter S.N."/>
            <person name="James E.K."/>
        </authorList>
    </citation>
    <scope>NUCLEOTIDE SEQUENCE [LARGE SCALE GENOMIC DNA]</scope>
    <source>
        <strain evidence="1 2">GIMN1.004</strain>
    </source>
</reference>
<dbReference type="AlphaFoldDB" id="A0A2N7VCG8"/>
<evidence type="ECO:0008006" key="3">
    <source>
        <dbReference type="Google" id="ProtNLM"/>
    </source>
</evidence>
<protein>
    <recommendedName>
        <fullName evidence="3">SH3 domain-containing protein</fullName>
    </recommendedName>
</protein>
<comment type="caution">
    <text evidence="1">The sequence shown here is derived from an EMBL/GenBank/DDBJ whole genome shotgun (WGS) entry which is preliminary data.</text>
</comment>
<dbReference type="EMBL" id="PNYA01000040">
    <property type="protein sequence ID" value="PMS14784.1"/>
    <property type="molecule type" value="Genomic_DNA"/>
</dbReference>
<dbReference type="Proteomes" id="UP000235616">
    <property type="component" value="Unassembled WGS sequence"/>
</dbReference>